<dbReference type="AlphaFoldDB" id="A0A917E5I6"/>
<dbReference type="InterPro" id="IPR026444">
    <property type="entry name" value="Secre_tail"/>
</dbReference>
<organism evidence="4 5">
    <name type="scientific">Psychroflexus salis</name>
    <dbReference type="NCBI Taxonomy" id="1526574"/>
    <lineage>
        <taxon>Bacteria</taxon>
        <taxon>Pseudomonadati</taxon>
        <taxon>Bacteroidota</taxon>
        <taxon>Flavobacteriia</taxon>
        <taxon>Flavobacteriales</taxon>
        <taxon>Flavobacteriaceae</taxon>
        <taxon>Psychroflexus</taxon>
    </lineage>
</organism>
<proteinExistence type="predicted"/>
<dbReference type="EMBL" id="BMGL01000001">
    <property type="protein sequence ID" value="GGE02748.1"/>
    <property type="molecule type" value="Genomic_DNA"/>
</dbReference>
<dbReference type="Proteomes" id="UP000599688">
    <property type="component" value="Unassembled WGS sequence"/>
</dbReference>
<evidence type="ECO:0000256" key="2">
    <source>
        <dbReference type="SAM" id="SignalP"/>
    </source>
</evidence>
<dbReference type="InterPro" id="IPR009003">
    <property type="entry name" value="Peptidase_S1_PA"/>
</dbReference>
<protein>
    <recommendedName>
        <fullName evidence="3">Secretion system C-terminal sorting domain-containing protein</fullName>
    </recommendedName>
</protein>
<feature type="chain" id="PRO_5036765372" description="Secretion system C-terminal sorting domain-containing protein" evidence="2">
    <location>
        <begin position="20"/>
        <end position="756"/>
    </location>
</feature>
<dbReference type="PANTHER" id="PTHR36234:SF5">
    <property type="entry name" value="LYSYL ENDOPEPTIDASE"/>
    <property type="match status" value="1"/>
</dbReference>
<comment type="caution">
    <text evidence="4">The sequence shown here is derived from an EMBL/GenBank/DDBJ whole genome shotgun (WGS) entry which is preliminary data.</text>
</comment>
<feature type="domain" description="Secretion system C-terminal sorting" evidence="3">
    <location>
        <begin position="683"/>
        <end position="755"/>
    </location>
</feature>
<dbReference type="RefSeq" id="WP_188404763.1">
    <property type="nucleotide sequence ID" value="NZ_BMGL01000001.1"/>
</dbReference>
<evidence type="ECO:0000313" key="5">
    <source>
        <dbReference type="Proteomes" id="UP000599688"/>
    </source>
</evidence>
<dbReference type="NCBIfam" id="TIGR04183">
    <property type="entry name" value="Por_Secre_tail"/>
    <property type="match status" value="1"/>
</dbReference>
<keyword evidence="5" id="KW-1185">Reference proteome</keyword>
<evidence type="ECO:0000256" key="1">
    <source>
        <dbReference type="ARBA" id="ARBA00022729"/>
    </source>
</evidence>
<gene>
    <name evidence="4" type="ORF">GCM10010831_00620</name>
</gene>
<dbReference type="SUPFAM" id="SSF50494">
    <property type="entry name" value="Trypsin-like serine proteases"/>
    <property type="match status" value="1"/>
</dbReference>
<dbReference type="Gene3D" id="2.40.10.10">
    <property type="entry name" value="Trypsin-like serine proteases"/>
    <property type="match status" value="2"/>
</dbReference>
<accession>A0A917E5I6</accession>
<reference evidence="4 5" key="1">
    <citation type="journal article" date="2014" name="Int. J. Syst. Evol. Microbiol.">
        <title>Complete genome sequence of Corynebacterium casei LMG S-19264T (=DSM 44701T), isolated from a smear-ripened cheese.</title>
        <authorList>
            <consortium name="US DOE Joint Genome Institute (JGI-PGF)"/>
            <person name="Walter F."/>
            <person name="Albersmeier A."/>
            <person name="Kalinowski J."/>
            <person name="Ruckert C."/>
        </authorList>
    </citation>
    <scope>NUCLEOTIDE SEQUENCE [LARGE SCALE GENOMIC DNA]</scope>
    <source>
        <strain evidence="4 5">CGMCC 1.12925</strain>
    </source>
</reference>
<dbReference type="InterPro" id="IPR043504">
    <property type="entry name" value="Peptidase_S1_PA_chymotrypsin"/>
</dbReference>
<evidence type="ECO:0000259" key="3">
    <source>
        <dbReference type="Pfam" id="PF18962"/>
    </source>
</evidence>
<sequence length="756" mass="82526">MYKNLFTIIFALTVTFSWAQVTNEGKPISWKLGVEGVNPIQLPEFDLKKLQNEDEINDQRDDIPWRFGYEHSVSYGLDNAGVWETLPSGDRIWLISFKSEGAKTLNFIFDKFYIPQGGKLYFYNKERTDLLGAYTHTQNTDEKVFGSWLVEGEEVTIEYLEPKAHLGQGDLNISQVVHGYRSYTENESIQKAINDSGDCNLDVDCPIGDDYEDLKNHLKKSVAMTVVGGSGFCTGTLINNTANNGAQYFLTANHCLGGGVGSWAFRFNWTSPNPVCASFNNSQNGTFNQTASGAILRASNTKSDMALLEITPNLPDAWDLVWAGWDRSNTNPDFEVGIHHPSGDIMKICRDNDGATQGVIGFNGDPSMQMWLVNNWEDGVTEPGSSGSALFDQNGRIIGQLAGGGAACSGTSNNGQSDFYGRFATSWNFGTTNSSRLSNWLDPNNTGQTTLDSFPAMELLDTDVSVSVNGLDEVCADSVSPEIVLINAGNNSITALNVDYAFNNDAPITINWSGTLLPGEIEILIVPEYSLQVEENEFTVDVDLAGDENLNNNQSITSFEVAESVGNDIELSINFDNYPGETTWEVTNSSGAVVQSGGPYGSGDNPFNQTINLNNDDCYTFTIFDEFGDGICCGFGNGSYSLETNTGEVIISGGDFESSESVNFNNFITLSQDTFELNNSVKLYPNPTNGTVYISNTSANQIDFRVFNITGKLITKGTAGLNETTINLNQVNAGIYLVKLTDAETKVTTTQKLIVH</sequence>
<evidence type="ECO:0000313" key="4">
    <source>
        <dbReference type="EMBL" id="GGE02748.1"/>
    </source>
</evidence>
<name>A0A917E5I6_9FLAO</name>
<dbReference type="PANTHER" id="PTHR36234">
    <property type="entry name" value="LYSYL ENDOPEPTIDASE"/>
    <property type="match status" value="1"/>
</dbReference>
<dbReference type="Pfam" id="PF18962">
    <property type="entry name" value="Por_Secre_tail"/>
    <property type="match status" value="1"/>
</dbReference>
<feature type="signal peptide" evidence="2">
    <location>
        <begin position="1"/>
        <end position="19"/>
    </location>
</feature>
<keyword evidence="1 2" id="KW-0732">Signal</keyword>
<dbReference type="Pfam" id="PF13365">
    <property type="entry name" value="Trypsin_2"/>
    <property type="match status" value="1"/>
</dbReference>